<comment type="similarity">
    <text evidence="1">Belongs to the eukaryotic ribosomal protein eS19 family.</text>
</comment>
<keyword evidence="3" id="KW-0687">Ribonucleoprotein</keyword>
<gene>
    <name evidence="4" type="ORF">LLUT_LOCUS29861</name>
</gene>
<dbReference type="InterPro" id="IPR036390">
    <property type="entry name" value="WH_DNA-bd_sf"/>
</dbReference>
<dbReference type="EMBL" id="CAXHTB010000021">
    <property type="protein sequence ID" value="CAL0328801.1"/>
    <property type="molecule type" value="Genomic_DNA"/>
</dbReference>
<evidence type="ECO:0000313" key="4">
    <source>
        <dbReference type="EMBL" id="CAL0328801.1"/>
    </source>
</evidence>
<dbReference type="Proteomes" id="UP001497480">
    <property type="component" value="Unassembled WGS sequence"/>
</dbReference>
<dbReference type="PANTHER" id="PTHR11710">
    <property type="entry name" value="40S RIBOSOMAL PROTEIN S19"/>
    <property type="match status" value="1"/>
</dbReference>
<dbReference type="InterPro" id="IPR001266">
    <property type="entry name" value="Ribosomal_eS19"/>
</dbReference>
<keyword evidence="5" id="KW-1185">Reference proteome</keyword>
<dbReference type="Gene3D" id="1.10.10.10">
    <property type="entry name" value="Winged helix-like DNA-binding domain superfamily/Winged helix DNA-binding domain"/>
    <property type="match status" value="1"/>
</dbReference>
<dbReference type="PROSITE" id="PS00628">
    <property type="entry name" value="RIBOSOMAL_S19E"/>
    <property type="match status" value="1"/>
</dbReference>
<dbReference type="Pfam" id="PF01090">
    <property type="entry name" value="Ribosomal_S19e"/>
    <property type="match status" value="1"/>
</dbReference>
<protein>
    <recommendedName>
        <fullName evidence="6">40S ribosomal protein S19</fullName>
    </recommendedName>
</protein>
<dbReference type="GO" id="GO:0000028">
    <property type="term" value="P:ribosomal small subunit assembly"/>
    <property type="evidence" value="ECO:0007669"/>
    <property type="project" value="TreeGrafter"/>
</dbReference>
<comment type="caution">
    <text evidence="4">The sequence shown here is derived from an EMBL/GenBank/DDBJ whole genome shotgun (WGS) entry which is preliminary data.</text>
</comment>
<dbReference type="PANTHER" id="PTHR11710:SF0">
    <property type="entry name" value="40S RIBOSOMAL PROTEIN S19"/>
    <property type="match status" value="1"/>
</dbReference>
<dbReference type="GO" id="GO:0022627">
    <property type="term" value="C:cytosolic small ribosomal subunit"/>
    <property type="evidence" value="ECO:0007669"/>
    <property type="project" value="TreeGrafter"/>
</dbReference>
<evidence type="ECO:0000313" key="5">
    <source>
        <dbReference type="Proteomes" id="UP001497480"/>
    </source>
</evidence>
<dbReference type="InterPro" id="IPR018277">
    <property type="entry name" value="Ribosomal_eS19_CS"/>
</dbReference>
<dbReference type="GO" id="GO:0003723">
    <property type="term" value="F:RNA binding"/>
    <property type="evidence" value="ECO:0007669"/>
    <property type="project" value="TreeGrafter"/>
</dbReference>
<dbReference type="FunFam" id="1.10.10.10:FF:000118">
    <property type="entry name" value="40S ribosomal protein S19"/>
    <property type="match status" value="1"/>
</dbReference>
<dbReference type="AlphaFoldDB" id="A0AAV1Y642"/>
<dbReference type="GO" id="GO:0003735">
    <property type="term" value="F:structural constituent of ribosome"/>
    <property type="evidence" value="ECO:0007669"/>
    <property type="project" value="InterPro"/>
</dbReference>
<proteinExistence type="inferred from homology"/>
<dbReference type="SUPFAM" id="SSF46785">
    <property type="entry name" value="Winged helix' DNA-binding domain"/>
    <property type="match status" value="1"/>
</dbReference>
<dbReference type="SMART" id="SM01413">
    <property type="entry name" value="Ribosomal_S19e"/>
    <property type="match status" value="1"/>
</dbReference>
<evidence type="ECO:0008006" key="6">
    <source>
        <dbReference type="Google" id="ProtNLM"/>
    </source>
</evidence>
<reference evidence="4 5" key="1">
    <citation type="submission" date="2024-03" db="EMBL/GenBank/DDBJ databases">
        <authorList>
            <person name="Martinez-Hernandez J."/>
        </authorList>
    </citation>
    <scope>NUCLEOTIDE SEQUENCE [LARGE SCALE GENOMIC DNA]</scope>
</reference>
<name>A0AAV1Y642_LUPLU</name>
<evidence type="ECO:0000256" key="3">
    <source>
        <dbReference type="ARBA" id="ARBA00023274"/>
    </source>
</evidence>
<dbReference type="GO" id="GO:0006412">
    <property type="term" value="P:translation"/>
    <property type="evidence" value="ECO:0007669"/>
    <property type="project" value="InterPro"/>
</dbReference>
<sequence>MILIGTMLELVRLVSFFGLFLVGNCNDTIFVLKFSLVFSIHGMARKIYLRGGLGVGAFQRIYGGSQSNGSHPSHFCKSSGSVARRILQQLQSMNIIEIDTKGGRRITSSGQRDLDQVAGRIAVAP</sequence>
<evidence type="ECO:0000256" key="1">
    <source>
        <dbReference type="ARBA" id="ARBA00010014"/>
    </source>
</evidence>
<dbReference type="InterPro" id="IPR036388">
    <property type="entry name" value="WH-like_DNA-bd_sf"/>
</dbReference>
<accession>A0AAV1Y642</accession>
<keyword evidence="2" id="KW-0689">Ribosomal protein</keyword>
<evidence type="ECO:0000256" key="2">
    <source>
        <dbReference type="ARBA" id="ARBA00022980"/>
    </source>
</evidence>
<organism evidence="4 5">
    <name type="scientific">Lupinus luteus</name>
    <name type="common">European yellow lupine</name>
    <dbReference type="NCBI Taxonomy" id="3873"/>
    <lineage>
        <taxon>Eukaryota</taxon>
        <taxon>Viridiplantae</taxon>
        <taxon>Streptophyta</taxon>
        <taxon>Embryophyta</taxon>
        <taxon>Tracheophyta</taxon>
        <taxon>Spermatophyta</taxon>
        <taxon>Magnoliopsida</taxon>
        <taxon>eudicotyledons</taxon>
        <taxon>Gunneridae</taxon>
        <taxon>Pentapetalae</taxon>
        <taxon>rosids</taxon>
        <taxon>fabids</taxon>
        <taxon>Fabales</taxon>
        <taxon>Fabaceae</taxon>
        <taxon>Papilionoideae</taxon>
        <taxon>50 kb inversion clade</taxon>
        <taxon>genistoids sensu lato</taxon>
        <taxon>core genistoids</taxon>
        <taxon>Genisteae</taxon>
        <taxon>Lupinus</taxon>
    </lineage>
</organism>